<reference evidence="1 2" key="1">
    <citation type="submission" date="2019-02" db="EMBL/GenBank/DDBJ databases">
        <title>Deep-cultivation of Planctomycetes and their phenomic and genomic characterization uncovers novel biology.</title>
        <authorList>
            <person name="Wiegand S."/>
            <person name="Jogler M."/>
            <person name="Boedeker C."/>
            <person name="Pinto D."/>
            <person name="Vollmers J."/>
            <person name="Rivas-Marin E."/>
            <person name="Kohn T."/>
            <person name="Peeters S.H."/>
            <person name="Heuer A."/>
            <person name="Rast P."/>
            <person name="Oberbeckmann S."/>
            <person name="Bunk B."/>
            <person name="Jeske O."/>
            <person name="Meyerdierks A."/>
            <person name="Storesund J.E."/>
            <person name="Kallscheuer N."/>
            <person name="Luecker S."/>
            <person name="Lage O.M."/>
            <person name="Pohl T."/>
            <person name="Merkel B.J."/>
            <person name="Hornburger P."/>
            <person name="Mueller R.-W."/>
            <person name="Bruemmer F."/>
            <person name="Labrenz M."/>
            <person name="Spormann A.M."/>
            <person name="Op Den Camp H."/>
            <person name="Overmann J."/>
            <person name="Amann R."/>
            <person name="Jetten M.S.M."/>
            <person name="Mascher T."/>
            <person name="Medema M.H."/>
            <person name="Devos D.P."/>
            <person name="Kaster A.-K."/>
            <person name="Ovreas L."/>
            <person name="Rohde M."/>
            <person name="Galperin M.Y."/>
            <person name="Jogler C."/>
        </authorList>
    </citation>
    <scope>NUCLEOTIDE SEQUENCE [LARGE SCALE GENOMIC DNA]</scope>
    <source>
        <strain evidence="1 2">KOR42</strain>
    </source>
</reference>
<keyword evidence="2" id="KW-1185">Reference proteome</keyword>
<organism evidence="1 2">
    <name type="scientific">Thalassoglobus neptunius</name>
    <dbReference type="NCBI Taxonomy" id="1938619"/>
    <lineage>
        <taxon>Bacteria</taxon>
        <taxon>Pseudomonadati</taxon>
        <taxon>Planctomycetota</taxon>
        <taxon>Planctomycetia</taxon>
        <taxon>Planctomycetales</taxon>
        <taxon>Planctomycetaceae</taxon>
        <taxon>Thalassoglobus</taxon>
    </lineage>
</organism>
<dbReference type="EMBL" id="SIHI01000001">
    <property type="protein sequence ID" value="TWT58970.1"/>
    <property type="molecule type" value="Genomic_DNA"/>
</dbReference>
<dbReference type="RefSeq" id="WP_146509724.1">
    <property type="nucleotide sequence ID" value="NZ_SIHI01000001.1"/>
</dbReference>
<name>A0A5C5X7N7_9PLAN</name>
<proteinExistence type="predicted"/>
<evidence type="ECO:0000313" key="2">
    <source>
        <dbReference type="Proteomes" id="UP000317243"/>
    </source>
</evidence>
<protein>
    <submittedName>
        <fullName evidence="1">Uncharacterized protein</fullName>
    </submittedName>
</protein>
<dbReference type="AlphaFoldDB" id="A0A5C5X7N7"/>
<accession>A0A5C5X7N7</accession>
<comment type="caution">
    <text evidence="1">The sequence shown here is derived from an EMBL/GenBank/DDBJ whole genome shotgun (WGS) entry which is preliminary data.</text>
</comment>
<sequence length="71" mass="7974">MTPEQKQKIDAYLTGNHLESFTLSCFVGMVETGEIPITVFEEYSQSLAQKIRGVAIALDVPLELFQIEKNL</sequence>
<dbReference type="Proteomes" id="UP000317243">
    <property type="component" value="Unassembled WGS sequence"/>
</dbReference>
<gene>
    <name evidence="1" type="ORF">KOR42_23570</name>
</gene>
<evidence type="ECO:0000313" key="1">
    <source>
        <dbReference type="EMBL" id="TWT58970.1"/>
    </source>
</evidence>